<feature type="domain" description="HAMP" evidence="8">
    <location>
        <begin position="325"/>
        <end position="377"/>
    </location>
</feature>
<keyword evidence="11" id="KW-1185">Reference proteome</keyword>
<comment type="subcellular location">
    <subcellularLocation>
        <location evidence="1">Cell inner membrane</location>
        <topology evidence="1">Multi-pass membrane protein</topology>
    </subcellularLocation>
</comment>
<evidence type="ECO:0000313" key="11">
    <source>
        <dbReference type="Proteomes" id="UP000694660"/>
    </source>
</evidence>
<dbReference type="SMART" id="SM00304">
    <property type="entry name" value="HAMP"/>
    <property type="match status" value="1"/>
</dbReference>
<dbReference type="Gene3D" id="1.10.287.950">
    <property type="entry name" value="Methyl-accepting chemotaxis protein"/>
    <property type="match status" value="1"/>
</dbReference>
<evidence type="ECO:0000259" key="8">
    <source>
        <dbReference type="PROSITE" id="PS50885"/>
    </source>
</evidence>
<sequence>MRSRFGRSTMARKLGFGFGLVLLLTGVVAAIGVTALQTIELRFDQLKLMAQINRNVLLIRQHEQAFSLSEDPAEVDALRSGIDAILGLTTALKTQSAAMAATMDEVELEVTAYRTSFDEFVNLAQRKQRALDTAAWSVQNVTNNLDLVHGIFVEDAVAALTTGENDRGEALIEQAGQLGETGRLVLQALNEAHVRLEQSRRAAVGTEVDAGARIPQTEEAAQLIKQLIDVAGNDPAYRGVLKEAASLITTFNERLDEYTELLTQERKVHAQMIARAEQVMRRVDNAYTEQDEAMRNELGASAGFIFASSLVALLAGLAAAMLITRAVVKPLRSVIRVADRIADGDLTAKIESHGTDEVGQLMRAMSRMSLALRDIVGGLKNGIGSIATSAQTLSSAAERANAEVGSQKQETAQVATAMSEIVQSLDEVARSAADAASAADSADSKVQYGRKVVQGTMSRIEQLAAAAGAAHESMLSLDGEVQNIGAVLDVIKSLAEQTNLLALNAAIEAARAGEQGRGFAVVADEVRLLAQRTHESTAKIEGLILAVVRSTQDSMQQIGASSELVETTVADAHQTESALHSIADAVSVIHRMNQQIAAAAEQQSAVVAEVNRSVDSIRDSADQSAAAMQGTAVSSTELAQLSTTLHGMVGRFQL</sequence>
<evidence type="ECO:0000256" key="2">
    <source>
        <dbReference type="ARBA" id="ARBA00022519"/>
    </source>
</evidence>
<dbReference type="CDD" id="cd06225">
    <property type="entry name" value="HAMP"/>
    <property type="match status" value="1"/>
</dbReference>
<dbReference type="Pfam" id="PF00672">
    <property type="entry name" value="HAMP"/>
    <property type="match status" value="1"/>
</dbReference>
<dbReference type="InterPro" id="IPR000727">
    <property type="entry name" value="T_SNARE_dom"/>
</dbReference>
<evidence type="ECO:0000256" key="4">
    <source>
        <dbReference type="ARBA" id="ARBA00029447"/>
    </source>
</evidence>
<dbReference type="GO" id="GO:0007165">
    <property type="term" value="P:signal transduction"/>
    <property type="evidence" value="ECO:0007669"/>
    <property type="project" value="UniProtKB-KW"/>
</dbReference>
<feature type="domain" description="HBM" evidence="9">
    <location>
        <begin position="41"/>
        <end position="298"/>
    </location>
</feature>
<keyword evidence="3 5" id="KW-0807">Transducer</keyword>
<dbReference type="InterPro" id="IPR003660">
    <property type="entry name" value="HAMP_dom"/>
</dbReference>
<gene>
    <name evidence="10" type="ORF">I8J34_23520</name>
</gene>
<comment type="similarity">
    <text evidence="4">Belongs to the methyl-accepting chemotaxis (MCP) protein family.</text>
</comment>
<dbReference type="EMBL" id="JAEKFT010000057">
    <property type="protein sequence ID" value="MBT0964158.1"/>
    <property type="molecule type" value="Genomic_DNA"/>
</dbReference>
<evidence type="ECO:0000256" key="5">
    <source>
        <dbReference type="PROSITE-ProRule" id="PRU00284"/>
    </source>
</evidence>
<name>A0A944DJM8_DENI1</name>
<dbReference type="PRINTS" id="PR00260">
    <property type="entry name" value="CHEMTRNSDUCR"/>
</dbReference>
<dbReference type="PROSITE" id="PS50885">
    <property type="entry name" value="HAMP"/>
    <property type="match status" value="1"/>
</dbReference>
<feature type="domain" description="Methyl-accepting transducer" evidence="6">
    <location>
        <begin position="382"/>
        <end position="618"/>
    </location>
</feature>
<keyword evidence="2" id="KW-0472">Membrane</keyword>
<dbReference type="PANTHER" id="PTHR32089:SF120">
    <property type="entry name" value="METHYL-ACCEPTING CHEMOTAXIS PROTEIN TLPQ"/>
    <property type="match status" value="1"/>
</dbReference>
<dbReference type="GO" id="GO:0005886">
    <property type="term" value="C:plasma membrane"/>
    <property type="evidence" value="ECO:0007669"/>
    <property type="project" value="UniProtKB-SubCell"/>
</dbReference>
<dbReference type="Proteomes" id="UP000694660">
    <property type="component" value="Unassembled WGS sequence"/>
</dbReference>
<accession>A0A944DJM8</accession>
<dbReference type="InterPro" id="IPR004090">
    <property type="entry name" value="Chemotax_Me-accpt_rcpt"/>
</dbReference>
<dbReference type="Pfam" id="PF00015">
    <property type="entry name" value="MCPsignal"/>
    <property type="match status" value="1"/>
</dbReference>
<dbReference type="SMART" id="SM01358">
    <property type="entry name" value="HBM"/>
    <property type="match status" value="1"/>
</dbReference>
<dbReference type="InterPro" id="IPR004089">
    <property type="entry name" value="MCPsignal_dom"/>
</dbReference>
<reference evidence="11" key="1">
    <citation type="journal article" date="2022" name="ISME J.">
        <title>Genetic and phylogenetic analysis of dissimilatory iodate-reducing bacteria identifies potential niches across the world's oceans.</title>
        <authorList>
            <person name="Reyes-Umana V."/>
            <person name="Henning Z."/>
            <person name="Lee K."/>
            <person name="Barnum T.P."/>
            <person name="Coates J.D."/>
        </authorList>
    </citation>
    <scope>NUCLEOTIDE SEQUENCE [LARGE SCALE GENOMIC DNA]</scope>
    <source>
        <strain evidence="11">IR12</strain>
    </source>
</reference>
<comment type="caution">
    <text evidence="10">The sequence shown here is derived from an EMBL/GenBank/DDBJ whole genome shotgun (WGS) entry which is preliminary data.</text>
</comment>
<dbReference type="SUPFAM" id="SSF58104">
    <property type="entry name" value="Methyl-accepting chemotaxis protein (MCP) signaling domain"/>
    <property type="match status" value="1"/>
</dbReference>
<dbReference type="GO" id="GO:0004888">
    <property type="term" value="F:transmembrane signaling receptor activity"/>
    <property type="evidence" value="ECO:0007669"/>
    <property type="project" value="InterPro"/>
</dbReference>
<dbReference type="Gene3D" id="1.20.1440.210">
    <property type="match status" value="1"/>
</dbReference>
<dbReference type="InterPro" id="IPR032255">
    <property type="entry name" value="HBM"/>
</dbReference>
<dbReference type="AlphaFoldDB" id="A0A944DJM8"/>
<dbReference type="PANTHER" id="PTHR32089">
    <property type="entry name" value="METHYL-ACCEPTING CHEMOTAXIS PROTEIN MCPB"/>
    <property type="match status" value="1"/>
</dbReference>
<organism evidence="10 11">
    <name type="scientific">Denitromonas iodatirespirans</name>
    <dbReference type="NCBI Taxonomy" id="2795389"/>
    <lineage>
        <taxon>Bacteria</taxon>
        <taxon>Pseudomonadati</taxon>
        <taxon>Pseudomonadota</taxon>
        <taxon>Betaproteobacteria</taxon>
        <taxon>Rhodocyclales</taxon>
        <taxon>Zoogloeaceae</taxon>
        <taxon>Denitromonas</taxon>
    </lineage>
</organism>
<dbReference type="PROSITE" id="PS51753">
    <property type="entry name" value="HBM"/>
    <property type="match status" value="1"/>
</dbReference>
<keyword evidence="2" id="KW-0997">Cell inner membrane</keyword>
<proteinExistence type="inferred from homology"/>
<evidence type="ECO:0000259" key="9">
    <source>
        <dbReference type="PROSITE" id="PS51753"/>
    </source>
</evidence>
<dbReference type="GO" id="GO:0006935">
    <property type="term" value="P:chemotaxis"/>
    <property type="evidence" value="ECO:0007669"/>
    <property type="project" value="InterPro"/>
</dbReference>
<keyword evidence="2" id="KW-1003">Cell membrane</keyword>
<evidence type="ECO:0000313" key="10">
    <source>
        <dbReference type="EMBL" id="MBT0964158.1"/>
    </source>
</evidence>
<dbReference type="PROSITE" id="PS50111">
    <property type="entry name" value="CHEMOTAXIS_TRANSDUC_2"/>
    <property type="match status" value="1"/>
</dbReference>
<evidence type="ECO:0000259" key="6">
    <source>
        <dbReference type="PROSITE" id="PS50111"/>
    </source>
</evidence>
<evidence type="ECO:0000259" key="7">
    <source>
        <dbReference type="PROSITE" id="PS50192"/>
    </source>
</evidence>
<feature type="domain" description="T-SNARE coiled-coil homology" evidence="7">
    <location>
        <begin position="569"/>
        <end position="631"/>
    </location>
</feature>
<dbReference type="SMART" id="SM00283">
    <property type="entry name" value="MA"/>
    <property type="match status" value="1"/>
</dbReference>
<dbReference type="PROSITE" id="PS50192">
    <property type="entry name" value="T_SNARE"/>
    <property type="match status" value="1"/>
</dbReference>
<evidence type="ECO:0000256" key="3">
    <source>
        <dbReference type="ARBA" id="ARBA00023224"/>
    </source>
</evidence>
<evidence type="ECO:0000256" key="1">
    <source>
        <dbReference type="ARBA" id="ARBA00004429"/>
    </source>
</evidence>
<dbReference type="FunFam" id="1.10.287.950:FF:000001">
    <property type="entry name" value="Methyl-accepting chemotaxis sensory transducer"/>
    <property type="match status" value="1"/>
</dbReference>
<protein>
    <submittedName>
        <fullName evidence="10">Methyl-accepting chemotaxis protein</fullName>
    </submittedName>
</protein>